<feature type="compositionally biased region" description="Acidic residues" evidence="1">
    <location>
        <begin position="69"/>
        <end position="85"/>
    </location>
</feature>
<feature type="compositionally biased region" description="Low complexity" evidence="1">
    <location>
        <begin position="354"/>
        <end position="363"/>
    </location>
</feature>
<evidence type="ECO:0000256" key="1">
    <source>
        <dbReference type="SAM" id="MobiDB-lite"/>
    </source>
</evidence>
<organism evidence="2 3">
    <name type="scientific">Raphidocelis subcapitata</name>
    <dbReference type="NCBI Taxonomy" id="307507"/>
    <lineage>
        <taxon>Eukaryota</taxon>
        <taxon>Viridiplantae</taxon>
        <taxon>Chlorophyta</taxon>
        <taxon>core chlorophytes</taxon>
        <taxon>Chlorophyceae</taxon>
        <taxon>CS clade</taxon>
        <taxon>Sphaeropleales</taxon>
        <taxon>Selenastraceae</taxon>
        <taxon>Raphidocelis</taxon>
    </lineage>
</organism>
<dbReference type="STRING" id="307507.A0A2V0NK84"/>
<feature type="compositionally biased region" description="Low complexity" evidence="1">
    <location>
        <begin position="25"/>
        <end position="58"/>
    </location>
</feature>
<reference evidence="2 3" key="1">
    <citation type="journal article" date="2018" name="Sci. Rep.">
        <title>Raphidocelis subcapitata (=Pseudokirchneriella subcapitata) provides an insight into genome evolution and environmental adaptations in the Sphaeropleales.</title>
        <authorList>
            <person name="Suzuki S."/>
            <person name="Yamaguchi H."/>
            <person name="Nakajima N."/>
            <person name="Kawachi M."/>
        </authorList>
    </citation>
    <scope>NUCLEOTIDE SEQUENCE [LARGE SCALE GENOMIC DNA]</scope>
    <source>
        <strain evidence="2 3">NIES-35</strain>
    </source>
</reference>
<feature type="region of interest" description="Disordered" evidence="1">
    <location>
        <begin position="251"/>
        <end position="295"/>
    </location>
</feature>
<feature type="region of interest" description="Disordered" evidence="1">
    <location>
        <begin position="320"/>
        <end position="369"/>
    </location>
</feature>
<comment type="caution">
    <text evidence="2">The sequence shown here is derived from an EMBL/GenBank/DDBJ whole genome shotgun (WGS) entry which is preliminary data.</text>
</comment>
<dbReference type="OrthoDB" id="548337at2759"/>
<feature type="compositionally biased region" description="Pro residues" evidence="1">
    <location>
        <begin position="86"/>
        <end position="96"/>
    </location>
</feature>
<accession>A0A2V0NK84</accession>
<evidence type="ECO:0000313" key="3">
    <source>
        <dbReference type="Proteomes" id="UP000247498"/>
    </source>
</evidence>
<feature type="region of interest" description="Disordered" evidence="1">
    <location>
        <begin position="1"/>
        <end position="115"/>
    </location>
</feature>
<protein>
    <submittedName>
        <fullName evidence="2">Uncharacterized protein</fullName>
    </submittedName>
</protein>
<dbReference type="Proteomes" id="UP000247498">
    <property type="component" value="Unassembled WGS sequence"/>
</dbReference>
<gene>
    <name evidence="2" type="ORF">Rsub_00100</name>
</gene>
<dbReference type="InParanoid" id="A0A2V0NK84"/>
<dbReference type="EMBL" id="BDRX01000001">
    <property type="protein sequence ID" value="GBF87389.1"/>
    <property type="molecule type" value="Genomic_DNA"/>
</dbReference>
<feature type="compositionally biased region" description="Low complexity" evidence="1">
    <location>
        <begin position="330"/>
        <end position="341"/>
    </location>
</feature>
<feature type="compositionally biased region" description="Low complexity" evidence="1">
    <location>
        <begin position="251"/>
        <end position="262"/>
    </location>
</feature>
<name>A0A2V0NK84_9CHLO</name>
<dbReference type="AlphaFoldDB" id="A0A2V0NK84"/>
<proteinExistence type="predicted"/>
<keyword evidence="3" id="KW-1185">Reference proteome</keyword>
<sequence length="369" mass="36230">MPPVGSGSVRRIAGSTGGRPRARASRAAPHVARFAAAGRGADGEGAAAAAQRRLQQQLGDDRAARGGLPEDDGPAPIDVDADDAAPEPPAPPPPRRAPAAAAEPPGLAAAQGWADGAPPSLTASLSLVPRRAAALARHRSDDPVTGFFVKCKLAWQLFFPPKADKRKAPTPGEMGRNRLSMILVADRAGLSPGSLMAMKQRTVQALAESMDMAELADAQLKFTMVREGGVTYSMAVPIIDDAAVAAAGAGADAGAGAAPGPASDDEEDELEAEAEAEADTEAAGPDAAHGHEKRDAAAAVAAAAAQLEAAALRDLAAATGAGAGSEAPDAGSAAGVGAAAAGEGGSEAADRPGEAAAPTATEAGAGGSN</sequence>
<evidence type="ECO:0000313" key="2">
    <source>
        <dbReference type="EMBL" id="GBF87389.1"/>
    </source>
</evidence>
<feature type="compositionally biased region" description="Low complexity" evidence="1">
    <location>
        <begin position="97"/>
        <end position="110"/>
    </location>
</feature>
<feature type="compositionally biased region" description="Acidic residues" evidence="1">
    <location>
        <begin position="263"/>
        <end position="280"/>
    </location>
</feature>